<comment type="caution">
    <text evidence="1">The sequence shown here is derived from an EMBL/GenBank/DDBJ whole genome shotgun (WGS) entry which is preliminary data.</text>
</comment>
<name>A0ACA9SCW3_9GLOM</name>
<feature type="non-terminal residue" evidence="1">
    <location>
        <position position="39"/>
    </location>
</feature>
<reference evidence="1" key="1">
    <citation type="submission" date="2021-06" db="EMBL/GenBank/DDBJ databases">
        <authorList>
            <person name="Kallberg Y."/>
            <person name="Tangrot J."/>
            <person name="Rosling A."/>
        </authorList>
    </citation>
    <scope>NUCLEOTIDE SEQUENCE</scope>
    <source>
        <strain evidence="1">MA461A</strain>
    </source>
</reference>
<evidence type="ECO:0000313" key="2">
    <source>
        <dbReference type="Proteomes" id="UP000789920"/>
    </source>
</evidence>
<keyword evidence="2" id="KW-1185">Reference proteome</keyword>
<gene>
    <name evidence="1" type="ORF">RPERSI_LOCUS29172</name>
</gene>
<evidence type="ECO:0000313" key="1">
    <source>
        <dbReference type="EMBL" id="CAG8834352.1"/>
    </source>
</evidence>
<sequence length="39" mass="4597">NNEELMLQQQIKAKEFLLTEETLFVLSIENMECTNITTH</sequence>
<proteinExistence type="predicted"/>
<dbReference type="Proteomes" id="UP000789920">
    <property type="component" value="Unassembled WGS sequence"/>
</dbReference>
<accession>A0ACA9SCW3</accession>
<feature type="non-terminal residue" evidence="1">
    <location>
        <position position="1"/>
    </location>
</feature>
<organism evidence="1 2">
    <name type="scientific">Racocetra persica</name>
    <dbReference type="NCBI Taxonomy" id="160502"/>
    <lineage>
        <taxon>Eukaryota</taxon>
        <taxon>Fungi</taxon>
        <taxon>Fungi incertae sedis</taxon>
        <taxon>Mucoromycota</taxon>
        <taxon>Glomeromycotina</taxon>
        <taxon>Glomeromycetes</taxon>
        <taxon>Diversisporales</taxon>
        <taxon>Gigasporaceae</taxon>
        <taxon>Racocetra</taxon>
    </lineage>
</organism>
<dbReference type="EMBL" id="CAJVQC010108908">
    <property type="protein sequence ID" value="CAG8834352.1"/>
    <property type="molecule type" value="Genomic_DNA"/>
</dbReference>
<protein>
    <submittedName>
        <fullName evidence="1">9414_t:CDS:1</fullName>
    </submittedName>
</protein>